<dbReference type="CDD" id="cd00371">
    <property type="entry name" value="HMA"/>
    <property type="match status" value="1"/>
</dbReference>
<feature type="domain" description="HMA" evidence="2">
    <location>
        <begin position="2"/>
        <end position="67"/>
    </location>
</feature>
<dbReference type="Gene3D" id="3.30.70.100">
    <property type="match status" value="1"/>
</dbReference>
<dbReference type="Proteomes" id="UP000305238">
    <property type="component" value="Unassembled WGS sequence"/>
</dbReference>
<evidence type="ECO:0000313" key="3">
    <source>
        <dbReference type="EMBL" id="TMR42256.1"/>
    </source>
</evidence>
<keyword evidence="1" id="KW-0479">Metal-binding</keyword>
<protein>
    <submittedName>
        <fullName evidence="3">Heavy-metal-associated domain-containing protein</fullName>
    </submittedName>
</protein>
<gene>
    <name evidence="3" type="ORF">ETD96_01530</name>
</gene>
<evidence type="ECO:0000313" key="4">
    <source>
        <dbReference type="Proteomes" id="UP000305238"/>
    </source>
</evidence>
<organism evidence="3 4">
    <name type="scientific">Actinomadura geliboluensis</name>
    <dbReference type="NCBI Taxonomy" id="882440"/>
    <lineage>
        <taxon>Bacteria</taxon>
        <taxon>Bacillati</taxon>
        <taxon>Actinomycetota</taxon>
        <taxon>Actinomycetes</taxon>
        <taxon>Streptosporangiales</taxon>
        <taxon>Thermomonosporaceae</taxon>
        <taxon>Actinomadura</taxon>
    </lineage>
</organism>
<proteinExistence type="predicted"/>
<dbReference type="InterPro" id="IPR036163">
    <property type="entry name" value="HMA_dom_sf"/>
</dbReference>
<name>A0A5S4HBA6_9ACTN</name>
<accession>A0A5S4HBA6</accession>
<reference evidence="3 4" key="1">
    <citation type="submission" date="2019-05" db="EMBL/GenBank/DDBJ databases">
        <title>Draft genome sequence of Actinomadura geliboluensis A8036.</title>
        <authorList>
            <person name="Saricaoglu S."/>
            <person name="Isik K."/>
        </authorList>
    </citation>
    <scope>NUCLEOTIDE SEQUENCE [LARGE SCALE GENOMIC DNA]</scope>
    <source>
        <strain evidence="3 4">A8036</strain>
    </source>
</reference>
<dbReference type="PROSITE" id="PS50846">
    <property type="entry name" value="HMA_2"/>
    <property type="match status" value="1"/>
</dbReference>
<dbReference type="OrthoDB" id="9813965at2"/>
<keyword evidence="4" id="KW-1185">Reference proteome</keyword>
<comment type="caution">
    <text evidence="3">The sequence shown here is derived from an EMBL/GenBank/DDBJ whole genome shotgun (WGS) entry which is preliminary data.</text>
</comment>
<dbReference type="GO" id="GO:0046872">
    <property type="term" value="F:metal ion binding"/>
    <property type="evidence" value="ECO:0007669"/>
    <property type="project" value="UniProtKB-KW"/>
</dbReference>
<dbReference type="InterPro" id="IPR017969">
    <property type="entry name" value="Heavy-metal-associated_CS"/>
</dbReference>
<dbReference type="InterPro" id="IPR006121">
    <property type="entry name" value="HMA_dom"/>
</dbReference>
<sequence>MSTATYTVVGMTCGGCAGTVKQHVERVAGVTAVDVDLSGSNVTVTSDTPIDAAQVRAAVEEAGYELKA</sequence>
<dbReference type="AlphaFoldDB" id="A0A5S4HBA6"/>
<dbReference type="RefSeq" id="WP_138632776.1">
    <property type="nucleotide sequence ID" value="NZ_JASWDG010000034.1"/>
</dbReference>
<evidence type="ECO:0000256" key="1">
    <source>
        <dbReference type="ARBA" id="ARBA00022723"/>
    </source>
</evidence>
<dbReference type="Pfam" id="PF00403">
    <property type="entry name" value="HMA"/>
    <property type="match status" value="1"/>
</dbReference>
<evidence type="ECO:0000259" key="2">
    <source>
        <dbReference type="PROSITE" id="PS50846"/>
    </source>
</evidence>
<dbReference type="EMBL" id="VCKZ01000004">
    <property type="protein sequence ID" value="TMR42256.1"/>
    <property type="molecule type" value="Genomic_DNA"/>
</dbReference>
<dbReference type="PROSITE" id="PS01047">
    <property type="entry name" value="HMA_1"/>
    <property type="match status" value="1"/>
</dbReference>
<dbReference type="SUPFAM" id="SSF55008">
    <property type="entry name" value="HMA, heavy metal-associated domain"/>
    <property type="match status" value="1"/>
</dbReference>